<feature type="non-terminal residue" evidence="2">
    <location>
        <position position="1"/>
    </location>
</feature>
<dbReference type="AlphaFoldDB" id="A0A382NE01"/>
<feature type="transmembrane region" description="Helical" evidence="1">
    <location>
        <begin position="6"/>
        <end position="24"/>
    </location>
</feature>
<keyword evidence="1" id="KW-0472">Membrane</keyword>
<accession>A0A382NE01</accession>
<evidence type="ECO:0000313" key="2">
    <source>
        <dbReference type="EMBL" id="SVC57811.1"/>
    </source>
</evidence>
<evidence type="ECO:0000256" key="1">
    <source>
        <dbReference type="SAM" id="Phobius"/>
    </source>
</evidence>
<organism evidence="2">
    <name type="scientific">marine metagenome</name>
    <dbReference type="NCBI Taxonomy" id="408172"/>
    <lineage>
        <taxon>unclassified sequences</taxon>
        <taxon>metagenomes</taxon>
        <taxon>ecological metagenomes</taxon>
    </lineage>
</organism>
<protein>
    <submittedName>
        <fullName evidence="2">Uncharacterized protein</fullName>
    </submittedName>
</protein>
<sequence length="30" mass="3423">VEKNRLNQITSFLLAVGILLLFAFSKKEET</sequence>
<gene>
    <name evidence="2" type="ORF">METZ01_LOCUS310665</name>
</gene>
<proteinExistence type="predicted"/>
<dbReference type="EMBL" id="UINC01098927">
    <property type="protein sequence ID" value="SVC57811.1"/>
    <property type="molecule type" value="Genomic_DNA"/>
</dbReference>
<feature type="non-terminal residue" evidence="2">
    <location>
        <position position="30"/>
    </location>
</feature>
<reference evidence="2" key="1">
    <citation type="submission" date="2018-05" db="EMBL/GenBank/DDBJ databases">
        <authorList>
            <person name="Lanie J.A."/>
            <person name="Ng W.-L."/>
            <person name="Kazmierczak K.M."/>
            <person name="Andrzejewski T.M."/>
            <person name="Davidsen T.M."/>
            <person name="Wayne K.J."/>
            <person name="Tettelin H."/>
            <person name="Glass J.I."/>
            <person name="Rusch D."/>
            <person name="Podicherti R."/>
            <person name="Tsui H.-C.T."/>
            <person name="Winkler M.E."/>
        </authorList>
    </citation>
    <scope>NUCLEOTIDE SEQUENCE</scope>
</reference>
<name>A0A382NE01_9ZZZZ</name>
<keyword evidence="1" id="KW-1133">Transmembrane helix</keyword>
<keyword evidence="1" id="KW-0812">Transmembrane</keyword>